<name>X0W1Y7_9ZZZZ</name>
<reference evidence="8" key="1">
    <citation type="journal article" date="2014" name="Front. Microbiol.">
        <title>High frequency of phylogenetically diverse reductive dehalogenase-homologous genes in deep subseafloor sedimentary metagenomes.</title>
        <authorList>
            <person name="Kawai M."/>
            <person name="Futagami T."/>
            <person name="Toyoda A."/>
            <person name="Takaki Y."/>
            <person name="Nishi S."/>
            <person name="Hori S."/>
            <person name="Arai W."/>
            <person name="Tsubouchi T."/>
            <person name="Morono Y."/>
            <person name="Uchiyama I."/>
            <person name="Ito T."/>
            <person name="Fujiyama A."/>
            <person name="Inagaki F."/>
            <person name="Takami H."/>
        </authorList>
    </citation>
    <scope>NUCLEOTIDE SEQUENCE</scope>
    <source>
        <strain evidence="8">Expedition CK06-06</strain>
    </source>
</reference>
<dbReference type="PANTHER" id="PTHR42859">
    <property type="entry name" value="OXIDOREDUCTASE"/>
    <property type="match status" value="1"/>
</dbReference>
<dbReference type="InterPro" id="IPR017896">
    <property type="entry name" value="4Fe4S_Fe-S-bd"/>
</dbReference>
<keyword evidence="5" id="KW-0408">Iron</keyword>
<sequence>RQAAAFSIPDARVNVIQWEDRCLSVPVVCLQCEDAPCLNVCPTKAISQNAETGAKEVDADACIGCQMCVMVCPTGSIRIDRYTGKAVKCDLCGGDPECVKVCAPDALLYEDVSRATQRRSWDAAERIRAAIQESAAPIPSGLKKLGGGD</sequence>
<accession>X0W1Y7</accession>
<dbReference type="PROSITE" id="PS51379">
    <property type="entry name" value="4FE4S_FER_2"/>
    <property type="match status" value="2"/>
</dbReference>
<evidence type="ECO:0000256" key="6">
    <source>
        <dbReference type="ARBA" id="ARBA00023014"/>
    </source>
</evidence>
<organism evidence="8">
    <name type="scientific">marine sediment metagenome</name>
    <dbReference type="NCBI Taxonomy" id="412755"/>
    <lineage>
        <taxon>unclassified sequences</taxon>
        <taxon>metagenomes</taxon>
        <taxon>ecological metagenomes</taxon>
    </lineage>
</organism>
<keyword evidence="3" id="KW-0479">Metal-binding</keyword>
<evidence type="ECO:0000259" key="7">
    <source>
        <dbReference type="PROSITE" id="PS51379"/>
    </source>
</evidence>
<dbReference type="CDD" id="cd10550">
    <property type="entry name" value="DMSOR_beta_like"/>
    <property type="match status" value="1"/>
</dbReference>
<dbReference type="SUPFAM" id="SSF54862">
    <property type="entry name" value="4Fe-4S ferredoxins"/>
    <property type="match status" value="1"/>
</dbReference>
<dbReference type="PROSITE" id="PS00198">
    <property type="entry name" value="4FE4S_FER_1"/>
    <property type="match status" value="1"/>
</dbReference>
<dbReference type="PANTHER" id="PTHR42859:SF10">
    <property type="entry name" value="DIMETHYLSULFOXIDE REDUCTASE CHAIN B"/>
    <property type="match status" value="1"/>
</dbReference>
<keyword evidence="1" id="KW-0813">Transport</keyword>
<evidence type="ECO:0000256" key="4">
    <source>
        <dbReference type="ARBA" id="ARBA00022982"/>
    </source>
</evidence>
<gene>
    <name evidence="8" type="ORF">S01H1_38651</name>
</gene>
<comment type="caution">
    <text evidence="8">The sequence shown here is derived from an EMBL/GenBank/DDBJ whole genome shotgun (WGS) entry which is preliminary data.</text>
</comment>
<dbReference type="InterPro" id="IPR017900">
    <property type="entry name" value="4Fe4S_Fe_S_CS"/>
</dbReference>
<evidence type="ECO:0000256" key="3">
    <source>
        <dbReference type="ARBA" id="ARBA00022723"/>
    </source>
</evidence>
<dbReference type="InterPro" id="IPR050294">
    <property type="entry name" value="RnfB_subfamily"/>
</dbReference>
<keyword evidence="4" id="KW-0249">Electron transport</keyword>
<keyword evidence="2" id="KW-0004">4Fe-4S</keyword>
<dbReference type="AlphaFoldDB" id="X0W1Y7"/>
<dbReference type="Gene3D" id="3.30.70.20">
    <property type="match status" value="2"/>
</dbReference>
<proteinExistence type="predicted"/>
<feature type="non-terminal residue" evidence="8">
    <location>
        <position position="1"/>
    </location>
</feature>
<dbReference type="GO" id="GO:0046872">
    <property type="term" value="F:metal ion binding"/>
    <property type="evidence" value="ECO:0007669"/>
    <property type="project" value="UniProtKB-KW"/>
</dbReference>
<feature type="domain" description="4Fe-4S ferredoxin-type" evidence="7">
    <location>
        <begin position="53"/>
        <end position="82"/>
    </location>
</feature>
<dbReference type="GO" id="GO:0051539">
    <property type="term" value="F:4 iron, 4 sulfur cluster binding"/>
    <property type="evidence" value="ECO:0007669"/>
    <property type="project" value="UniProtKB-KW"/>
</dbReference>
<protein>
    <recommendedName>
        <fullName evidence="7">4Fe-4S ferredoxin-type domain-containing protein</fullName>
    </recommendedName>
</protein>
<evidence type="ECO:0000256" key="1">
    <source>
        <dbReference type="ARBA" id="ARBA00022448"/>
    </source>
</evidence>
<dbReference type="Pfam" id="PF13247">
    <property type="entry name" value="Fer4_11"/>
    <property type="match status" value="1"/>
</dbReference>
<keyword evidence="6" id="KW-0411">Iron-sulfur</keyword>
<evidence type="ECO:0000256" key="5">
    <source>
        <dbReference type="ARBA" id="ARBA00023004"/>
    </source>
</evidence>
<feature type="domain" description="4Fe-4S ferredoxin-type" evidence="7">
    <location>
        <begin position="20"/>
        <end position="51"/>
    </location>
</feature>
<evidence type="ECO:0000256" key="2">
    <source>
        <dbReference type="ARBA" id="ARBA00022485"/>
    </source>
</evidence>
<dbReference type="EMBL" id="BARS01024344">
    <property type="protein sequence ID" value="GAG06756.1"/>
    <property type="molecule type" value="Genomic_DNA"/>
</dbReference>
<evidence type="ECO:0000313" key="8">
    <source>
        <dbReference type="EMBL" id="GAG06756.1"/>
    </source>
</evidence>